<evidence type="ECO:0000313" key="2">
    <source>
        <dbReference type="Proteomes" id="UP000192727"/>
    </source>
</evidence>
<dbReference type="AlphaFoldDB" id="A0A1V0UWW9"/>
<dbReference type="Proteomes" id="UP000192727">
    <property type="component" value="Chromosome"/>
</dbReference>
<dbReference type="EMBL" id="CP020557">
    <property type="protein sequence ID" value="ARF69744.1"/>
    <property type="molecule type" value="Genomic_DNA"/>
</dbReference>
<sequence length="68" mass="7652">MTQYFPKNGIDATPVLPQIPEAKLEDIPVGASSLIKKSPQFRPQIRTLNLIIPNRSQVNQVTYAPRHN</sequence>
<gene>
    <name evidence="1" type="ORF">B7C51_20725</name>
</gene>
<name>A0A1V0UWW9_9BACL</name>
<reference evidence="1 2" key="1">
    <citation type="submission" date="2017-03" db="EMBL/GenBank/DDBJ databases">
        <title>Paenibacillus larvae genome sequencing.</title>
        <authorList>
            <person name="Dingman D.W."/>
        </authorList>
    </citation>
    <scope>NUCLEOTIDE SEQUENCE [LARGE SCALE GENOMIC DNA]</scope>
    <source>
        <strain evidence="1 2">SAG 10367</strain>
    </source>
</reference>
<proteinExistence type="predicted"/>
<organism evidence="1 2">
    <name type="scientific">Paenibacillus larvae subsp. pulvifaciens</name>
    <dbReference type="NCBI Taxonomy" id="1477"/>
    <lineage>
        <taxon>Bacteria</taxon>
        <taxon>Bacillati</taxon>
        <taxon>Bacillota</taxon>
        <taxon>Bacilli</taxon>
        <taxon>Bacillales</taxon>
        <taxon>Paenibacillaceae</taxon>
        <taxon>Paenibacillus</taxon>
    </lineage>
</organism>
<accession>A0A1V0UWW9</accession>
<protein>
    <submittedName>
        <fullName evidence="1">Uncharacterized protein</fullName>
    </submittedName>
</protein>
<evidence type="ECO:0000313" key="1">
    <source>
        <dbReference type="EMBL" id="ARF69744.1"/>
    </source>
</evidence>